<keyword evidence="2" id="KW-1185">Reference proteome</keyword>
<name>A0A2J6RH46_HYAVF</name>
<accession>A0A2J6RH46</accession>
<dbReference type="AlphaFoldDB" id="A0A2J6RH46"/>
<gene>
    <name evidence="1" type="ORF">L207DRAFT_57451</name>
</gene>
<evidence type="ECO:0000313" key="1">
    <source>
        <dbReference type="EMBL" id="PMD37828.1"/>
    </source>
</evidence>
<sequence>MSVRTPRYLEWAHDNRQQKCLLMRNQKVLRTLVLRYIGKRSRQRPLTFDILPRTTNQVIPVISCLLQSQCLPRAVLFLALHSHLNRVLVAVASDLTDCLVLLVLLSLHTHTSSADLLILSSTFVCLWSYTLLLFCPDLSPAACINLGIRQASRF</sequence>
<reference evidence="1 2" key="1">
    <citation type="submission" date="2016-04" db="EMBL/GenBank/DDBJ databases">
        <title>A degradative enzymes factory behind the ericoid mycorrhizal symbiosis.</title>
        <authorList>
            <consortium name="DOE Joint Genome Institute"/>
            <person name="Martino E."/>
            <person name="Morin E."/>
            <person name="Grelet G."/>
            <person name="Kuo A."/>
            <person name="Kohler A."/>
            <person name="Daghino S."/>
            <person name="Barry K."/>
            <person name="Choi C."/>
            <person name="Cichocki N."/>
            <person name="Clum A."/>
            <person name="Copeland A."/>
            <person name="Hainaut M."/>
            <person name="Haridas S."/>
            <person name="Labutti K."/>
            <person name="Lindquist E."/>
            <person name="Lipzen A."/>
            <person name="Khouja H.-R."/>
            <person name="Murat C."/>
            <person name="Ohm R."/>
            <person name="Olson A."/>
            <person name="Spatafora J."/>
            <person name="Veneault-Fourrey C."/>
            <person name="Henrissat B."/>
            <person name="Grigoriev I."/>
            <person name="Martin F."/>
            <person name="Perotto S."/>
        </authorList>
    </citation>
    <scope>NUCLEOTIDE SEQUENCE [LARGE SCALE GENOMIC DNA]</scope>
    <source>
        <strain evidence="1 2">F</strain>
    </source>
</reference>
<protein>
    <submittedName>
        <fullName evidence="1">Uncharacterized protein</fullName>
    </submittedName>
</protein>
<organism evidence="1 2">
    <name type="scientific">Hyaloscypha variabilis (strain UAMH 11265 / GT02V1 / F)</name>
    <name type="common">Meliniomyces variabilis</name>
    <dbReference type="NCBI Taxonomy" id="1149755"/>
    <lineage>
        <taxon>Eukaryota</taxon>
        <taxon>Fungi</taxon>
        <taxon>Dikarya</taxon>
        <taxon>Ascomycota</taxon>
        <taxon>Pezizomycotina</taxon>
        <taxon>Leotiomycetes</taxon>
        <taxon>Helotiales</taxon>
        <taxon>Hyaloscyphaceae</taxon>
        <taxon>Hyaloscypha</taxon>
        <taxon>Hyaloscypha variabilis</taxon>
    </lineage>
</organism>
<proteinExistence type="predicted"/>
<evidence type="ECO:0000313" key="2">
    <source>
        <dbReference type="Proteomes" id="UP000235786"/>
    </source>
</evidence>
<dbReference type="EMBL" id="KZ613948">
    <property type="protein sequence ID" value="PMD37828.1"/>
    <property type="molecule type" value="Genomic_DNA"/>
</dbReference>
<dbReference type="Proteomes" id="UP000235786">
    <property type="component" value="Unassembled WGS sequence"/>
</dbReference>